<protein>
    <submittedName>
        <fullName evidence="1">Uncharacterized protein</fullName>
    </submittedName>
</protein>
<gene>
    <name evidence="1" type="ORF">CK203_065957</name>
</gene>
<organism evidence="1 2">
    <name type="scientific">Vitis vinifera</name>
    <name type="common">Grape</name>
    <dbReference type="NCBI Taxonomy" id="29760"/>
    <lineage>
        <taxon>Eukaryota</taxon>
        <taxon>Viridiplantae</taxon>
        <taxon>Streptophyta</taxon>
        <taxon>Embryophyta</taxon>
        <taxon>Tracheophyta</taxon>
        <taxon>Spermatophyta</taxon>
        <taxon>Magnoliopsida</taxon>
        <taxon>eudicotyledons</taxon>
        <taxon>Gunneridae</taxon>
        <taxon>Pentapetalae</taxon>
        <taxon>rosids</taxon>
        <taxon>Vitales</taxon>
        <taxon>Vitaceae</taxon>
        <taxon>Viteae</taxon>
        <taxon>Vitis</taxon>
    </lineage>
</organism>
<dbReference type="EMBL" id="QGNW01000717">
    <property type="protein sequence ID" value="RVW64637.1"/>
    <property type="molecule type" value="Genomic_DNA"/>
</dbReference>
<proteinExistence type="predicted"/>
<evidence type="ECO:0000313" key="1">
    <source>
        <dbReference type="EMBL" id="RVW64637.1"/>
    </source>
</evidence>
<accession>A0A438FXF1</accession>
<name>A0A438FXF1_VITVI</name>
<sequence>MVRQSVFVLDALLISSGYTFLGQSRGEISPVFRETEYGSAGCYSGSVYDRHDFYLEGFWLASGRRSMVSRVDHQ</sequence>
<dbReference type="AlphaFoldDB" id="A0A438FXF1"/>
<comment type="caution">
    <text evidence="1">The sequence shown here is derived from an EMBL/GenBank/DDBJ whole genome shotgun (WGS) entry which is preliminary data.</text>
</comment>
<reference evidence="1 2" key="1">
    <citation type="journal article" date="2018" name="PLoS Genet.">
        <title>Population sequencing reveals clonal diversity and ancestral inbreeding in the grapevine cultivar Chardonnay.</title>
        <authorList>
            <person name="Roach M.J."/>
            <person name="Johnson D.L."/>
            <person name="Bohlmann J."/>
            <person name="van Vuuren H.J."/>
            <person name="Jones S.J."/>
            <person name="Pretorius I.S."/>
            <person name="Schmidt S.A."/>
            <person name="Borneman A.R."/>
        </authorList>
    </citation>
    <scope>NUCLEOTIDE SEQUENCE [LARGE SCALE GENOMIC DNA]</scope>
    <source>
        <strain evidence="2">cv. Chardonnay</strain>
        <tissue evidence="1">Leaf</tissue>
    </source>
</reference>
<dbReference type="Proteomes" id="UP000288805">
    <property type="component" value="Unassembled WGS sequence"/>
</dbReference>
<evidence type="ECO:0000313" key="2">
    <source>
        <dbReference type="Proteomes" id="UP000288805"/>
    </source>
</evidence>